<feature type="signal peptide" evidence="2">
    <location>
        <begin position="1"/>
        <end position="19"/>
    </location>
</feature>
<accession>A0A7S0LAY6</accession>
<keyword evidence="1" id="KW-0175">Coiled coil</keyword>
<gene>
    <name evidence="3" type="ORF">CPEL01642_LOCUS9588</name>
</gene>
<sequence length="263" mass="28419">MLAIAPLLLGLLIQPHATGSMSRPLRVIGVHMAELVTPSTIADVKRAFEANINKAGVVPMSVQAFVNEVASSSVTALATPGYTYTRVFGLGLVSLCDEFLFEARDDASRDDIRDSLCKALGYEPSAVVSDAESLLQAIEGRSEDELLDTLDDFKLIAGLEKPLKYTYTLGAGLIVLMRKAGLEPDGSAEGAEGTTIERWCARLNLPCARTLSRDYAYYQAQVDKAQQVKDMFAQMKGATDRRLAAQAEKEEAIAAGVPRELMT</sequence>
<dbReference type="PANTHER" id="PTHR34793:SF1">
    <property type="entry name" value="PROTEIN THYLAKOID FORMATION 1, CHLOROPLASTIC"/>
    <property type="match status" value="1"/>
</dbReference>
<dbReference type="AlphaFoldDB" id="A0A7S0LAY6"/>
<organism evidence="3">
    <name type="scientific">Coccolithus braarudii</name>
    <dbReference type="NCBI Taxonomy" id="221442"/>
    <lineage>
        <taxon>Eukaryota</taxon>
        <taxon>Haptista</taxon>
        <taxon>Haptophyta</taxon>
        <taxon>Prymnesiophyceae</taxon>
        <taxon>Coccolithales</taxon>
        <taxon>Coccolithaceae</taxon>
        <taxon>Coccolithus</taxon>
    </lineage>
</organism>
<dbReference type="GO" id="GO:0010207">
    <property type="term" value="P:photosystem II assembly"/>
    <property type="evidence" value="ECO:0007669"/>
    <property type="project" value="InterPro"/>
</dbReference>
<name>A0A7S0LAY6_9EUKA</name>
<keyword evidence="2" id="KW-0732">Signal</keyword>
<reference evidence="3" key="1">
    <citation type="submission" date="2021-01" db="EMBL/GenBank/DDBJ databases">
        <authorList>
            <person name="Corre E."/>
            <person name="Pelletier E."/>
            <person name="Niang G."/>
            <person name="Scheremetjew M."/>
            <person name="Finn R."/>
            <person name="Kale V."/>
            <person name="Holt S."/>
            <person name="Cochrane G."/>
            <person name="Meng A."/>
            <person name="Brown T."/>
            <person name="Cohen L."/>
        </authorList>
    </citation>
    <scope>NUCLEOTIDE SEQUENCE</scope>
    <source>
        <strain evidence="3">PLY182g</strain>
    </source>
</reference>
<evidence type="ECO:0000256" key="2">
    <source>
        <dbReference type="SAM" id="SignalP"/>
    </source>
</evidence>
<proteinExistence type="predicted"/>
<dbReference type="PANTHER" id="PTHR34793">
    <property type="entry name" value="PROTEIN THYLAKOID FORMATION 1, CHLOROPLASTIC"/>
    <property type="match status" value="1"/>
</dbReference>
<dbReference type="EMBL" id="HBEY01019997">
    <property type="protein sequence ID" value="CAD8606253.1"/>
    <property type="molecule type" value="Transcribed_RNA"/>
</dbReference>
<evidence type="ECO:0000313" key="3">
    <source>
        <dbReference type="EMBL" id="CAD8606253.1"/>
    </source>
</evidence>
<evidence type="ECO:0000256" key="1">
    <source>
        <dbReference type="ARBA" id="ARBA00023054"/>
    </source>
</evidence>
<protein>
    <submittedName>
        <fullName evidence="3">Uncharacterized protein</fullName>
    </submittedName>
</protein>
<dbReference type="InterPro" id="IPR017499">
    <property type="entry name" value="Thf1"/>
</dbReference>
<dbReference type="Pfam" id="PF11264">
    <property type="entry name" value="ThylakoidFormat"/>
    <property type="match status" value="1"/>
</dbReference>
<feature type="chain" id="PRO_5031141951" evidence="2">
    <location>
        <begin position="20"/>
        <end position="263"/>
    </location>
</feature>